<accession>A0A366KCK6</accession>
<evidence type="ECO:0000313" key="4">
    <source>
        <dbReference type="EMBL" id="RBP99460.1"/>
    </source>
</evidence>
<feature type="compositionally biased region" description="Acidic residues" evidence="1">
    <location>
        <begin position="59"/>
        <end position="78"/>
    </location>
</feature>
<dbReference type="AlphaFoldDB" id="A0A366KCK6"/>
<dbReference type="RefSeq" id="WP_161522271.1">
    <property type="nucleotide sequence ID" value="NZ_PDCH01000005.1"/>
</dbReference>
<name>A0A366KCK6_9BIFI</name>
<keyword evidence="2" id="KW-0472">Membrane</keyword>
<feature type="domain" description="Zinc-ribbon" evidence="3">
    <location>
        <begin position="2"/>
        <end position="24"/>
    </location>
</feature>
<keyword evidence="2" id="KW-1133">Transmembrane helix</keyword>
<keyword evidence="2" id="KW-0812">Transmembrane</keyword>
<gene>
    <name evidence="4" type="ORF">CRD59_03570</name>
</gene>
<sequence>MFCTKCGVRNEPDARFCVSCGQPLLPADEVSEVEEEKIQAAGGAPDEAATDGVAGSDGNEPDSEPEPEQGLEPGDEAGAENQPTTVLPQAEQFVTADSEPEADGIHPVQPAEAVPVAHSLHRRTVIIWGVLIGLVVVLAGAYLILKNTVFTPKGQINAYVSAVSSGNFKRANQMVDPGVANESRVLLTNEYAKDEGSRMKDVVVGPLVRKPNGPGYQVRVAYSANGVQQSKQLSVEPSGKQFLIFDSWRIVSPLTTSIKVAAPKTVDNVLVNGIDVTLAKAGTDKQVVSPPADQAPSEDGDRTHYTSMDQYTLPVYPGVAKVELPKSKYVKAEPVKLNDSDKVAYVAPQATDALEQGILEQVQKRIDECTASSELRKTGCNFSNGSFSDGGRPAYTNIRRRVNGSPSLDKLDLGTGEFKTDLIHTGISYQYRFYSDDDWLDDTSSASGYLVGSFSIRNGELTVKIDDSVKSYY</sequence>
<keyword evidence="5" id="KW-1185">Reference proteome</keyword>
<dbReference type="OrthoDB" id="5181884at2"/>
<feature type="region of interest" description="Disordered" evidence="1">
    <location>
        <begin position="30"/>
        <end position="83"/>
    </location>
</feature>
<dbReference type="InterPro" id="IPR026870">
    <property type="entry name" value="Zinc_ribbon_dom"/>
</dbReference>
<dbReference type="Proteomes" id="UP000252345">
    <property type="component" value="Unassembled WGS sequence"/>
</dbReference>
<proteinExistence type="predicted"/>
<dbReference type="EMBL" id="PDCH01000005">
    <property type="protein sequence ID" value="RBP99460.1"/>
    <property type="molecule type" value="Genomic_DNA"/>
</dbReference>
<evidence type="ECO:0000313" key="5">
    <source>
        <dbReference type="Proteomes" id="UP000252345"/>
    </source>
</evidence>
<evidence type="ECO:0000256" key="1">
    <source>
        <dbReference type="SAM" id="MobiDB-lite"/>
    </source>
</evidence>
<dbReference type="Pfam" id="PF13240">
    <property type="entry name" value="Zn_Ribbon_1"/>
    <property type="match status" value="1"/>
</dbReference>
<organism evidence="4 5">
    <name type="scientific">Bifidobacterium xylocopae</name>
    <dbReference type="NCBI Taxonomy" id="2493119"/>
    <lineage>
        <taxon>Bacteria</taxon>
        <taxon>Bacillati</taxon>
        <taxon>Actinomycetota</taxon>
        <taxon>Actinomycetes</taxon>
        <taxon>Bifidobacteriales</taxon>
        <taxon>Bifidobacteriaceae</taxon>
        <taxon>Bifidobacterium</taxon>
    </lineage>
</organism>
<reference evidence="4 5" key="1">
    <citation type="submission" date="2017-10" db="EMBL/GenBank/DDBJ databases">
        <title>Bifidobacterium xylocopum sp. nov. and Bifidobacterium aemilianum sp. nov., from the carpenter bee (Xylocopa violacea) digestive tract.</title>
        <authorList>
            <person name="Alberoni D."/>
            <person name="Baffoni L."/>
            <person name="Di Gioia D."/>
            <person name="Gaggia F."/>
            <person name="Biavati B."/>
        </authorList>
    </citation>
    <scope>NUCLEOTIDE SEQUENCE [LARGE SCALE GENOMIC DNA]</scope>
    <source>
        <strain evidence="4 5">XV2</strain>
    </source>
</reference>
<evidence type="ECO:0000256" key="2">
    <source>
        <dbReference type="SAM" id="Phobius"/>
    </source>
</evidence>
<protein>
    <recommendedName>
        <fullName evidence="3">Zinc-ribbon domain-containing protein</fullName>
    </recommendedName>
</protein>
<feature type="transmembrane region" description="Helical" evidence="2">
    <location>
        <begin position="125"/>
        <end position="145"/>
    </location>
</feature>
<evidence type="ECO:0000259" key="3">
    <source>
        <dbReference type="Pfam" id="PF13240"/>
    </source>
</evidence>
<comment type="caution">
    <text evidence="4">The sequence shown here is derived from an EMBL/GenBank/DDBJ whole genome shotgun (WGS) entry which is preliminary data.</text>
</comment>